<dbReference type="AlphaFoldDB" id="A0A544TV75"/>
<dbReference type="PANTHER" id="PTHR42760">
    <property type="entry name" value="SHORT-CHAIN DEHYDROGENASES/REDUCTASES FAMILY MEMBER"/>
    <property type="match status" value="1"/>
</dbReference>
<dbReference type="RefSeq" id="WP_142641235.1">
    <property type="nucleotide sequence ID" value="NZ_VDGI01000002.1"/>
</dbReference>
<evidence type="ECO:0000313" key="4">
    <source>
        <dbReference type="Proteomes" id="UP000316626"/>
    </source>
</evidence>
<keyword evidence="4" id="KW-1185">Reference proteome</keyword>
<reference evidence="3 4" key="1">
    <citation type="submission" date="2019-06" db="EMBL/GenBank/DDBJ databases">
        <title>Psychrobacillus vulpis sp. nov., a new species isolated from feces of a red fox that inhabits in The Tablas de Daimiel Natural Park, Albacete, Spain.</title>
        <authorList>
            <person name="Rodriguez M."/>
            <person name="Reina J.C."/>
            <person name="Bejar V."/>
            <person name="Llamas I."/>
        </authorList>
    </citation>
    <scope>NUCLEOTIDE SEQUENCE [LARGE SCALE GENOMIC DNA]</scope>
    <source>
        <strain evidence="3 4">Z8</strain>
    </source>
</reference>
<evidence type="ECO:0000256" key="2">
    <source>
        <dbReference type="ARBA" id="ARBA00023002"/>
    </source>
</evidence>
<organism evidence="3 4">
    <name type="scientific">Psychrobacillus vulpis</name>
    <dbReference type="NCBI Taxonomy" id="2325572"/>
    <lineage>
        <taxon>Bacteria</taxon>
        <taxon>Bacillati</taxon>
        <taxon>Bacillota</taxon>
        <taxon>Bacilli</taxon>
        <taxon>Bacillales</taxon>
        <taxon>Bacillaceae</taxon>
        <taxon>Psychrobacillus</taxon>
    </lineage>
</organism>
<dbReference type="PANTHER" id="PTHR42760:SF133">
    <property type="entry name" value="3-OXOACYL-[ACYL-CARRIER-PROTEIN] REDUCTASE"/>
    <property type="match status" value="1"/>
</dbReference>
<dbReference type="Pfam" id="PF13561">
    <property type="entry name" value="adh_short_C2"/>
    <property type="match status" value="1"/>
</dbReference>
<comment type="caution">
    <text evidence="3">The sequence shown here is derived from an EMBL/GenBank/DDBJ whole genome shotgun (WGS) entry which is preliminary data.</text>
</comment>
<dbReference type="Gene3D" id="3.40.50.720">
    <property type="entry name" value="NAD(P)-binding Rossmann-like Domain"/>
    <property type="match status" value="1"/>
</dbReference>
<dbReference type="CDD" id="cd05233">
    <property type="entry name" value="SDR_c"/>
    <property type="match status" value="1"/>
</dbReference>
<dbReference type="InterPro" id="IPR002347">
    <property type="entry name" value="SDR_fam"/>
</dbReference>
<dbReference type="EMBL" id="VDGI01000002">
    <property type="protein sequence ID" value="TQR21343.1"/>
    <property type="molecule type" value="Genomic_DNA"/>
</dbReference>
<comment type="similarity">
    <text evidence="1">Belongs to the short-chain dehydrogenases/reductases (SDR) family.</text>
</comment>
<dbReference type="PRINTS" id="PR00081">
    <property type="entry name" value="GDHRDH"/>
</dbReference>
<name>A0A544TV75_9BACI</name>
<dbReference type="FunFam" id="3.40.50.720:FF:000084">
    <property type="entry name" value="Short-chain dehydrogenase reductase"/>
    <property type="match status" value="1"/>
</dbReference>
<protein>
    <submittedName>
        <fullName evidence="3">SDR family oxidoreductase</fullName>
    </submittedName>
</protein>
<dbReference type="GO" id="GO:0008206">
    <property type="term" value="P:bile acid metabolic process"/>
    <property type="evidence" value="ECO:0007669"/>
    <property type="project" value="UniProtKB-ARBA"/>
</dbReference>
<evidence type="ECO:0000256" key="1">
    <source>
        <dbReference type="ARBA" id="ARBA00006484"/>
    </source>
</evidence>
<dbReference type="PRINTS" id="PR00080">
    <property type="entry name" value="SDRFAMILY"/>
</dbReference>
<proteinExistence type="inferred from homology"/>
<sequence>MRVKGQTAIITGAASGIGAESAIYLAKEGANIVLVDLNSCAKTIDRIRAINEDAQVLECLGDIRDEEFVKATVARSSDTFGELHILVNNAGTCARLSIEDMTLNAWDRDLDTNVKASFLFIQAVVYPHMMEQKYGRIINISSISGINGGASSGDGDATRRSGPAYAASKGAVIALTKWVAKELGVHGITCNSVAPGATATGITSGVDYDFSRQVVKRMGTPEDIAEAVLYFASPESSYTTGQVLQVDGGYNFG</sequence>
<dbReference type="SUPFAM" id="SSF51735">
    <property type="entry name" value="NAD(P)-binding Rossmann-fold domains"/>
    <property type="match status" value="1"/>
</dbReference>
<dbReference type="OrthoDB" id="9804774at2"/>
<dbReference type="Proteomes" id="UP000316626">
    <property type="component" value="Unassembled WGS sequence"/>
</dbReference>
<keyword evidence="2" id="KW-0560">Oxidoreductase</keyword>
<accession>A0A544TV75</accession>
<gene>
    <name evidence="3" type="ORF">FG384_03830</name>
</gene>
<dbReference type="GO" id="GO:0016616">
    <property type="term" value="F:oxidoreductase activity, acting on the CH-OH group of donors, NAD or NADP as acceptor"/>
    <property type="evidence" value="ECO:0007669"/>
    <property type="project" value="TreeGrafter"/>
</dbReference>
<dbReference type="PROSITE" id="PS00061">
    <property type="entry name" value="ADH_SHORT"/>
    <property type="match status" value="1"/>
</dbReference>
<evidence type="ECO:0000313" key="3">
    <source>
        <dbReference type="EMBL" id="TQR21343.1"/>
    </source>
</evidence>
<dbReference type="InterPro" id="IPR036291">
    <property type="entry name" value="NAD(P)-bd_dom_sf"/>
</dbReference>
<dbReference type="InterPro" id="IPR020904">
    <property type="entry name" value="Sc_DH/Rdtase_CS"/>
</dbReference>